<reference evidence="1 2" key="1">
    <citation type="submission" date="2018-05" db="EMBL/GenBank/DDBJ databases">
        <title>Complete genome sequence of Arcticibacterium luteifluviistationis SM1504T, a cytophagaceae bacterium isolated from Arctic surface seawater.</title>
        <authorList>
            <person name="Li Y."/>
            <person name="Qin Q.-L."/>
        </authorList>
    </citation>
    <scope>NUCLEOTIDE SEQUENCE [LARGE SCALE GENOMIC DNA]</scope>
    <source>
        <strain evidence="1 2">SM1504</strain>
    </source>
</reference>
<keyword evidence="2" id="KW-1185">Reference proteome</keyword>
<evidence type="ECO:0000313" key="1">
    <source>
        <dbReference type="EMBL" id="AWV97447.1"/>
    </source>
</evidence>
<evidence type="ECO:0000313" key="2">
    <source>
        <dbReference type="Proteomes" id="UP000249873"/>
    </source>
</evidence>
<accession>A0A2Z4G8D8</accession>
<gene>
    <name evidence="1" type="ORF">DJ013_04380</name>
</gene>
<name>A0A2Z4G8D8_9BACT</name>
<dbReference type="AlphaFoldDB" id="A0A2Z4G8D8"/>
<dbReference type="KEGG" id="als:DJ013_04380"/>
<sequence length="613" mass="71558">MFKTRLTNVRNVIENNTAILRTIDSIAWAIAESKDLLKAILKKDKEFLLHIINGAIIISYSHDSSVKVNDKFKHFSQTLLPLNSSYFSSYLSTIKNLENRISFIFETLLLNKFLEEEQLAIVKASIYPELQKNEDEYLGKYSIKLKLSGKVGDDLLEYSRIASKRYHEDISKKDLYLYMHDKIKNVSEYFFTVLVLSKSLYYQEYPLTYLETIMAKHLKLNEKHILSLIKPLNEAYFVGDYFELLIKYLSLWSKSNECSKELIDEISFMTCLGYKGHNSQKEIFEVIENIIINSSTLNDYDKQWYNLICNSVLRFDTMPAKNQKIIERIIHKISGSKISDSEYLIGDYMYDLTGDEGLGIHPNSILAFNEFLSSLNIPYQFVEIRKNLLEQSTGIESCQFQFYALVLINEKTYQTFKDKFISDESFFTNDLKNIRLSKNIYFRTNSQVVFNSEAYDKDILPFISPKILSQPKKVLDHSLFAVHKIVFFYNDDGYSVEVENGTVVKVVDTLDEAKAIKIESDIDTLIKLKGNDLIEFYMYDEHVEKIKNNLKTYFKKYFNSEEITSFPSFTSDEMAIEFLGILNLSFHNIVKYENEIDPDEFEDVSNQSECWEP</sequence>
<dbReference type="EMBL" id="CP029480">
    <property type="protein sequence ID" value="AWV97447.1"/>
    <property type="molecule type" value="Genomic_DNA"/>
</dbReference>
<proteinExistence type="predicted"/>
<protein>
    <submittedName>
        <fullName evidence="1">Uncharacterized protein</fullName>
    </submittedName>
</protein>
<dbReference type="Proteomes" id="UP000249873">
    <property type="component" value="Chromosome"/>
</dbReference>
<organism evidence="1 2">
    <name type="scientific">Arcticibacterium luteifluviistationis</name>
    <dbReference type="NCBI Taxonomy" id="1784714"/>
    <lineage>
        <taxon>Bacteria</taxon>
        <taxon>Pseudomonadati</taxon>
        <taxon>Bacteroidota</taxon>
        <taxon>Cytophagia</taxon>
        <taxon>Cytophagales</taxon>
        <taxon>Leadbetterellaceae</taxon>
        <taxon>Arcticibacterium</taxon>
    </lineage>
</organism>
<dbReference type="RefSeq" id="WP_111370549.1">
    <property type="nucleotide sequence ID" value="NZ_CP029480.1"/>
</dbReference>